<dbReference type="KEGG" id="ttc:FOKN1_0186"/>
<evidence type="ECO:0000313" key="2">
    <source>
        <dbReference type="Proteomes" id="UP000218765"/>
    </source>
</evidence>
<reference evidence="1 2" key="1">
    <citation type="submission" date="2017-05" db="EMBL/GenBank/DDBJ databases">
        <title>Thiocyanate degradation by Thiohalobacter thiocyanaticus FOKN1.</title>
        <authorList>
            <person name="Oshiki M."/>
            <person name="Fukushima T."/>
            <person name="Kawano S."/>
            <person name="Nakagawa J."/>
        </authorList>
    </citation>
    <scope>NUCLEOTIDE SEQUENCE [LARGE SCALE GENOMIC DNA]</scope>
    <source>
        <strain evidence="1 2">FOKN1</strain>
    </source>
</reference>
<proteinExistence type="predicted"/>
<dbReference type="EMBL" id="AP018052">
    <property type="protein sequence ID" value="BAZ92590.1"/>
    <property type="molecule type" value="Genomic_DNA"/>
</dbReference>
<dbReference type="OrthoDB" id="5659936at2"/>
<sequence length="190" mass="21918">MKLVLHPTSTAQWQALVNEAEQACATHLDQELQSYLVFLLMRFTSRPELAARVIALDFLHGMSSRGRLQEEQLRDVGDQCLLYSGFYPEQARRRLVNHTYFVDLGRSAYGTLAERLRHATAEVYAQLAEAFVHLRDVLQTMRELDREAVLDPLHNAELWQQTGSRRAFAQYRRQTGVIPIPLDEDTEKPH</sequence>
<accession>A0A1Z4VLW2</accession>
<dbReference type="AlphaFoldDB" id="A0A1Z4VLW2"/>
<evidence type="ECO:0000313" key="1">
    <source>
        <dbReference type="EMBL" id="BAZ92590.1"/>
    </source>
</evidence>
<name>A0A1Z4VLW2_9GAMM</name>
<protein>
    <submittedName>
        <fullName evidence="1">Translation initiation inhibitor</fullName>
    </submittedName>
</protein>
<dbReference type="Proteomes" id="UP000218765">
    <property type="component" value="Chromosome"/>
</dbReference>
<dbReference type="RefSeq" id="WP_096363827.1">
    <property type="nucleotide sequence ID" value="NZ_AP018052.1"/>
</dbReference>
<gene>
    <name evidence="1" type="ORF">FOKN1_0186</name>
</gene>
<organism evidence="1 2">
    <name type="scientific">Thiohalobacter thiocyanaticus</name>
    <dbReference type="NCBI Taxonomy" id="585455"/>
    <lineage>
        <taxon>Bacteria</taxon>
        <taxon>Pseudomonadati</taxon>
        <taxon>Pseudomonadota</taxon>
        <taxon>Gammaproteobacteria</taxon>
        <taxon>Thiohalobacterales</taxon>
        <taxon>Thiohalobacteraceae</taxon>
        <taxon>Thiohalobacter</taxon>
    </lineage>
</organism>
<keyword evidence="2" id="KW-1185">Reference proteome</keyword>